<dbReference type="PANTHER" id="PTHR11638:SF18">
    <property type="entry name" value="HEAT SHOCK PROTEIN 104"/>
    <property type="match status" value="1"/>
</dbReference>
<dbReference type="Pfam" id="PF07724">
    <property type="entry name" value="AAA_2"/>
    <property type="match status" value="1"/>
</dbReference>
<name>A0A1G1ZLE7_9BACT</name>
<dbReference type="FunFam" id="1.10.8.60:FF:000017">
    <property type="entry name" value="ATP-dependent chaperone ClpB"/>
    <property type="match status" value="1"/>
</dbReference>
<dbReference type="FunFam" id="3.40.50.300:FF:000010">
    <property type="entry name" value="Chaperone clpB 1, putative"/>
    <property type="match status" value="1"/>
</dbReference>
<dbReference type="Pfam" id="PF02861">
    <property type="entry name" value="Clp_N"/>
    <property type="match status" value="1"/>
</dbReference>
<dbReference type="PROSITE" id="PS51903">
    <property type="entry name" value="CLP_R"/>
    <property type="match status" value="1"/>
</dbReference>
<dbReference type="InterPro" id="IPR004176">
    <property type="entry name" value="Clp_R_N"/>
</dbReference>
<dbReference type="CDD" id="cd00009">
    <property type="entry name" value="AAA"/>
    <property type="match status" value="1"/>
</dbReference>
<dbReference type="CDD" id="cd19499">
    <property type="entry name" value="RecA-like_ClpB_Hsp104-like"/>
    <property type="match status" value="1"/>
</dbReference>
<proteinExistence type="inferred from homology"/>
<evidence type="ECO:0000256" key="8">
    <source>
        <dbReference type="RuleBase" id="RU004432"/>
    </source>
</evidence>
<evidence type="ECO:0000256" key="1">
    <source>
        <dbReference type="ARBA" id="ARBA00008675"/>
    </source>
</evidence>
<dbReference type="FunFam" id="3.40.50.300:FF:000120">
    <property type="entry name" value="ATP-dependent chaperone ClpB"/>
    <property type="match status" value="1"/>
</dbReference>
<comment type="subunit">
    <text evidence="6">Homohexamer. The oligomerization is ATP-dependent.</text>
</comment>
<evidence type="ECO:0000313" key="11">
    <source>
        <dbReference type="EMBL" id="OGY65374.1"/>
    </source>
</evidence>
<dbReference type="InterPro" id="IPR028299">
    <property type="entry name" value="ClpA/B_CS2"/>
</dbReference>
<dbReference type="SMART" id="SM00382">
    <property type="entry name" value="AAA"/>
    <property type="match status" value="2"/>
</dbReference>
<dbReference type="EMBL" id="MHJJ01000011">
    <property type="protein sequence ID" value="OGY65374.1"/>
    <property type="molecule type" value="Genomic_DNA"/>
</dbReference>
<keyword evidence="5 8" id="KW-0143">Chaperone</keyword>
<dbReference type="SUPFAM" id="SSF81923">
    <property type="entry name" value="Double Clp-N motif"/>
    <property type="match status" value="1"/>
</dbReference>
<dbReference type="GO" id="GO:0005737">
    <property type="term" value="C:cytoplasm"/>
    <property type="evidence" value="ECO:0007669"/>
    <property type="project" value="TreeGrafter"/>
</dbReference>
<reference evidence="11 12" key="1">
    <citation type="journal article" date="2016" name="Nat. Commun.">
        <title>Thousands of microbial genomes shed light on interconnected biogeochemical processes in an aquifer system.</title>
        <authorList>
            <person name="Anantharaman K."/>
            <person name="Brown C.T."/>
            <person name="Hug L.A."/>
            <person name="Sharon I."/>
            <person name="Castelle C.J."/>
            <person name="Probst A.J."/>
            <person name="Thomas B.C."/>
            <person name="Singh A."/>
            <person name="Wilkins M.J."/>
            <person name="Karaoz U."/>
            <person name="Brodie E.L."/>
            <person name="Williams K.H."/>
            <person name="Hubbard S.S."/>
            <person name="Banfield J.F."/>
        </authorList>
    </citation>
    <scope>NUCLEOTIDE SEQUENCE [LARGE SCALE GENOMIC DNA]</scope>
</reference>
<dbReference type="InterPro" id="IPR050130">
    <property type="entry name" value="ClpA_ClpB"/>
</dbReference>
<dbReference type="PROSITE" id="PS00870">
    <property type="entry name" value="CLPAB_1"/>
    <property type="match status" value="1"/>
</dbReference>
<dbReference type="Pfam" id="PF00004">
    <property type="entry name" value="AAA"/>
    <property type="match status" value="1"/>
</dbReference>
<dbReference type="Gene3D" id="1.10.8.60">
    <property type="match status" value="1"/>
</dbReference>
<dbReference type="FunFam" id="3.40.50.300:FF:000025">
    <property type="entry name" value="ATP-dependent Clp protease subunit"/>
    <property type="match status" value="1"/>
</dbReference>
<dbReference type="InterPro" id="IPR018368">
    <property type="entry name" value="ClpA/B_CS1"/>
</dbReference>
<accession>A0A1G1ZLE7</accession>
<dbReference type="AlphaFoldDB" id="A0A1G1ZLE7"/>
<evidence type="ECO:0000256" key="9">
    <source>
        <dbReference type="SAM" id="Coils"/>
    </source>
</evidence>
<evidence type="ECO:0000256" key="2">
    <source>
        <dbReference type="ARBA" id="ARBA00022737"/>
    </source>
</evidence>
<dbReference type="SUPFAM" id="SSF52540">
    <property type="entry name" value="P-loop containing nucleoside triphosphate hydrolases"/>
    <property type="match status" value="2"/>
</dbReference>
<dbReference type="SMART" id="SM01086">
    <property type="entry name" value="ClpB_D2-small"/>
    <property type="match status" value="1"/>
</dbReference>
<dbReference type="InterPro" id="IPR027417">
    <property type="entry name" value="P-loop_NTPase"/>
</dbReference>
<dbReference type="GO" id="GO:0016887">
    <property type="term" value="F:ATP hydrolysis activity"/>
    <property type="evidence" value="ECO:0007669"/>
    <property type="project" value="InterPro"/>
</dbReference>
<gene>
    <name evidence="11" type="ORF">A3A16_02915</name>
</gene>
<dbReference type="PANTHER" id="PTHR11638">
    <property type="entry name" value="ATP-DEPENDENT CLP PROTEASE"/>
    <property type="match status" value="1"/>
</dbReference>
<dbReference type="Proteomes" id="UP000177942">
    <property type="component" value="Unassembled WGS sequence"/>
</dbReference>
<evidence type="ECO:0000256" key="3">
    <source>
        <dbReference type="ARBA" id="ARBA00022741"/>
    </source>
</evidence>
<evidence type="ECO:0000259" key="10">
    <source>
        <dbReference type="PROSITE" id="PS51903"/>
    </source>
</evidence>
<keyword evidence="2 7" id="KW-0677">Repeat</keyword>
<evidence type="ECO:0000256" key="5">
    <source>
        <dbReference type="ARBA" id="ARBA00023186"/>
    </source>
</evidence>
<feature type="coiled-coil region" evidence="9">
    <location>
        <begin position="463"/>
        <end position="514"/>
    </location>
</feature>
<keyword evidence="9" id="KW-0175">Coiled coil</keyword>
<dbReference type="GO" id="GO:0034605">
    <property type="term" value="P:cellular response to heat"/>
    <property type="evidence" value="ECO:0007669"/>
    <property type="project" value="TreeGrafter"/>
</dbReference>
<dbReference type="Pfam" id="PF17871">
    <property type="entry name" value="AAA_lid_9"/>
    <property type="match status" value="1"/>
</dbReference>
<dbReference type="InterPro" id="IPR003959">
    <property type="entry name" value="ATPase_AAA_core"/>
</dbReference>
<evidence type="ECO:0000256" key="7">
    <source>
        <dbReference type="PROSITE-ProRule" id="PRU01251"/>
    </source>
</evidence>
<sequence length="898" mass="100713">MRSFHRFTIRAQEALQSAQDLATQRNHGEFKAVHLLASLINDEQSLVRPLLIKSGVNLATLDQEVEEELKKLPKIFAASNVGQLYLSQEVMQVIDRAAKIALSQKDEFISCEHLLLSILDVVSSAQMILEKFKLRRDMALRALAQLRGSARITDEMPESKFQVLDKYAINLTERARDGKLDPVIGREEELRRLMQVLSRRTKNNPVLIGESGVGKTAIVEGLAQRIVAGEVPETLKGKEIIMLDLGSLIAGTKFRGEFEDRLKAFVREIQNSAGRLILFIDEIHMIVGAGAAEGAIDASNLLKPALARGELHAIGATTIREYQRYIEKDAALERRFQPIMVEEPGIEDAIAILRGVKEKYEIHHGLRISDEALIAAVNFSARYITDRFLPDKAVDLIDEAAAARRLATESLPQEIEKTRKEITRLEIERSALIGESASPVRGREGSQRAFASNGASLKTKNRLKIIEDGLADLKEKNTELSATWHAEKIAFENLHNLRKRIEDLRHQAEVAEREGNLERVAQVIYGELPAAEKEYKAFEKRNFARPKVGESASEGFIKEVVDDEDIAAVVSRWTGIPVTKMLESETQKLSRIEEAISRRVIGQNQAITAVASALRRARAGLSDENRPLGSFMFLGPTGVGKTELARVLSEFMFNDEKALVRIDMSEFMEKHSVARLIGSPPGYVGFEEGGQLTETLRHRPYSLILFDEIEKAHPEVFNILLQILDNGRLTDGKGKTVNFKNSIIIMTSNVGSHYLREMSNLGFSSLGDNEAQFQEESFRQKIQEALKQSFKPEFLNRIDEIIIFNPLRKGDIEKIVEISLNQVKEKLAERDIKIAVDAAAKNYLVENGFSPEYGARPIRRLVQKMILDKLADQIIKGQIKDGEKVKVSFKESAFVVSR</sequence>
<dbReference type="PROSITE" id="PS00871">
    <property type="entry name" value="CLPAB_2"/>
    <property type="match status" value="1"/>
</dbReference>
<evidence type="ECO:0000313" key="12">
    <source>
        <dbReference type="Proteomes" id="UP000177942"/>
    </source>
</evidence>
<protein>
    <submittedName>
        <fullName evidence="11">ATP-dependent chaperone ClpB</fullName>
    </submittedName>
</protein>
<evidence type="ECO:0000256" key="6">
    <source>
        <dbReference type="ARBA" id="ARBA00026057"/>
    </source>
</evidence>
<dbReference type="Gene3D" id="1.10.1780.10">
    <property type="entry name" value="Clp, N-terminal domain"/>
    <property type="match status" value="1"/>
</dbReference>
<comment type="similarity">
    <text evidence="1 8">Belongs to the ClpA/ClpB family.</text>
</comment>
<dbReference type="PRINTS" id="PR00300">
    <property type="entry name" value="CLPPROTEASEA"/>
</dbReference>
<keyword evidence="4 8" id="KW-0067">ATP-binding</keyword>
<dbReference type="InterPro" id="IPR041546">
    <property type="entry name" value="ClpA/ClpB_AAA_lid"/>
</dbReference>
<dbReference type="InterPro" id="IPR001270">
    <property type="entry name" value="ClpA/B"/>
</dbReference>
<dbReference type="Gene3D" id="3.40.50.300">
    <property type="entry name" value="P-loop containing nucleotide triphosphate hydrolases"/>
    <property type="match status" value="3"/>
</dbReference>
<dbReference type="InterPro" id="IPR036628">
    <property type="entry name" value="Clp_N_dom_sf"/>
</dbReference>
<comment type="caution">
    <text evidence="11">The sequence shown here is derived from an EMBL/GenBank/DDBJ whole genome shotgun (WGS) entry which is preliminary data.</text>
</comment>
<feature type="domain" description="Clp R" evidence="10">
    <location>
        <begin position="4"/>
        <end position="149"/>
    </location>
</feature>
<evidence type="ECO:0000256" key="4">
    <source>
        <dbReference type="ARBA" id="ARBA00022840"/>
    </source>
</evidence>
<dbReference type="Pfam" id="PF10431">
    <property type="entry name" value="ClpB_D2-small"/>
    <property type="match status" value="1"/>
</dbReference>
<dbReference type="STRING" id="1798407.A3A16_02915"/>
<keyword evidence="3 8" id="KW-0547">Nucleotide-binding</keyword>
<dbReference type="InterPro" id="IPR019489">
    <property type="entry name" value="Clp_ATPase_C"/>
</dbReference>
<dbReference type="GO" id="GO:0005524">
    <property type="term" value="F:ATP binding"/>
    <property type="evidence" value="ECO:0007669"/>
    <property type="project" value="UniProtKB-KW"/>
</dbReference>
<organism evidence="11 12">
    <name type="scientific">Candidatus Harrisonbacteria bacterium RIFCSPLOWO2_01_FULL_44_18</name>
    <dbReference type="NCBI Taxonomy" id="1798407"/>
    <lineage>
        <taxon>Bacteria</taxon>
        <taxon>Candidatus Harrisoniibacteriota</taxon>
    </lineage>
</organism>
<dbReference type="InterPro" id="IPR003593">
    <property type="entry name" value="AAA+_ATPase"/>
</dbReference>